<evidence type="ECO:0000313" key="4">
    <source>
        <dbReference type="Proteomes" id="UP000245368"/>
    </source>
</evidence>
<keyword evidence="4" id="KW-1185">Reference proteome</keyword>
<dbReference type="PANTHER" id="PTHR11895">
    <property type="entry name" value="TRANSAMIDASE"/>
    <property type="match status" value="1"/>
</dbReference>
<feature type="domain" description="Amidase" evidence="2">
    <location>
        <begin position="31"/>
        <end position="308"/>
    </location>
</feature>
<dbReference type="AlphaFoldDB" id="A0A2Z3JAA0"/>
<dbReference type="InterPro" id="IPR036928">
    <property type="entry name" value="AS_sf"/>
</dbReference>
<comment type="similarity">
    <text evidence="1">Belongs to the amidase family.</text>
</comment>
<name>A0A2Z3JAA0_9DEIO</name>
<reference evidence="3 4" key="1">
    <citation type="submission" date="2018-05" db="EMBL/GenBank/DDBJ databases">
        <title>Complete Genome Sequence of Deinococcus sp. strain 17bor-2.</title>
        <authorList>
            <person name="Srinivasan S."/>
        </authorList>
    </citation>
    <scope>NUCLEOTIDE SEQUENCE [LARGE SCALE GENOMIC DNA]</scope>
    <source>
        <strain evidence="3 4">17bor-2</strain>
    </source>
</reference>
<dbReference type="Proteomes" id="UP000245368">
    <property type="component" value="Chromosome"/>
</dbReference>
<gene>
    <name evidence="3" type="ORF">DKM44_00560</name>
</gene>
<dbReference type="InterPro" id="IPR023631">
    <property type="entry name" value="Amidase_dom"/>
</dbReference>
<organism evidence="3 4">
    <name type="scientific">Deinococcus irradiatisoli</name>
    <dbReference type="NCBI Taxonomy" id="2202254"/>
    <lineage>
        <taxon>Bacteria</taxon>
        <taxon>Thermotogati</taxon>
        <taxon>Deinococcota</taxon>
        <taxon>Deinococci</taxon>
        <taxon>Deinococcales</taxon>
        <taxon>Deinococcaceae</taxon>
        <taxon>Deinococcus</taxon>
    </lineage>
</organism>
<dbReference type="Pfam" id="PF01425">
    <property type="entry name" value="Amidase"/>
    <property type="match status" value="2"/>
</dbReference>
<dbReference type="GO" id="GO:0003824">
    <property type="term" value="F:catalytic activity"/>
    <property type="evidence" value="ECO:0007669"/>
    <property type="project" value="InterPro"/>
</dbReference>
<dbReference type="InterPro" id="IPR000120">
    <property type="entry name" value="Amidase"/>
</dbReference>
<evidence type="ECO:0000259" key="2">
    <source>
        <dbReference type="Pfam" id="PF01425"/>
    </source>
</evidence>
<dbReference type="PROSITE" id="PS00571">
    <property type="entry name" value="AMIDASES"/>
    <property type="match status" value="1"/>
</dbReference>
<evidence type="ECO:0000313" key="3">
    <source>
        <dbReference type="EMBL" id="AWN21912.1"/>
    </source>
</evidence>
<evidence type="ECO:0000256" key="1">
    <source>
        <dbReference type="ARBA" id="ARBA00009199"/>
    </source>
</evidence>
<sequence length="437" mass="46334">MLYWAMPSALLRCAARELARLIASGEVSSAEVVELHLEQLEALKPLNALAYTDPAAVRREARQRDRQRAAGEALGPLHGVPFTVKDWLDVAGWPCAGAELKFRHRRPDQDASAVGRLRAAGGVVLGKTAVLAESEVYGRVHHPHDPRLSPGGSSSGEAVLIAACGSPLGLGSDSGGSIRQPAAYCGVAGLKPTPGRVPLTGHFPRINPLADPRTVIGPLARRVADLGLALKLIMGEDGHDPSAVPATLGDIPAPIEGLRVAYHHTLPDTAVDPQIVQAVRWAAQTLANAGCHVREEAPPGQTEAMRLTRQYWARPESSSWDEWQPDGAVSSLSADEVERHLFDWDVYRRRLLAFMHSADVLLLPVAENLAAPHGREGGVDFTAPYSLAGLPAVTVPVGRSPEGLPIGVQVVARAWREDVALGAAQVLEDAYAGAGSG</sequence>
<dbReference type="SUPFAM" id="SSF75304">
    <property type="entry name" value="Amidase signature (AS) enzymes"/>
    <property type="match status" value="1"/>
</dbReference>
<accession>A0A2Z3JAA0</accession>
<dbReference type="EMBL" id="CP029494">
    <property type="protein sequence ID" value="AWN21912.1"/>
    <property type="molecule type" value="Genomic_DNA"/>
</dbReference>
<protein>
    <submittedName>
        <fullName evidence="3">Amidase</fullName>
    </submittedName>
</protein>
<dbReference type="InterPro" id="IPR020556">
    <property type="entry name" value="Amidase_CS"/>
</dbReference>
<dbReference type="KEGG" id="dez:DKM44_00560"/>
<dbReference type="PANTHER" id="PTHR11895:SF7">
    <property type="entry name" value="GLUTAMYL-TRNA(GLN) AMIDOTRANSFERASE SUBUNIT A, MITOCHONDRIAL"/>
    <property type="match status" value="1"/>
</dbReference>
<dbReference type="Gene3D" id="3.90.1300.10">
    <property type="entry name" value="Amidase signature (AS) domain"/>
    <property type="match status" value="1"/>
</dbReference>
<feature type="domain" description="Amidase" evidence="2">
    <location>
        <begin position="345"/>
        <end position="418"/>
    </location>
</feature>
<proteinExistence type="inferred from homology"/>